<gene>
    <name evidence="1" type="ORF">IE53DRAFT_347341</name>
</gene>
<accession>A0ACD0NRQ8</accession>
<reference evidence="1 2" key="1">
    <citation type="journal article" date="2018" name="Mol. Biol. Evol.">
        <title>Broad Genomic Sampling Reveals a Smut Pathogenic Ancestry of the Fungal Clade Ustilaginomycotina.</title>
        <authorList>
            <person name="Kijpornyongpan T."/>
            <person name="Mondo S.J."/>
            <person name="Barry K."/>
            <person name="Sandor L."/>
            <person name="Lee J."/>
            <person name="Lipzen A."/>
            <person name="Pangilinan J."/>
            <person name="LaButti K."/>
            <person name="Hainaut M."/>
            <person name="Henrissat B."/>
            <person name="Grigoriev I.V."/>
            <person name="Spatafora J.W."/>
            <person name="Aime M.C."/>
        </authorList>
    </citation>
    <scope>NUCLEOTIDE SEQUENCE [LARGE SCALE GENOMIC DNA]</scope>
    <source>
        <strain evidence="1 2">SA 807</strain>
    </source>
</reference>
<protein>
    <submittedName>
        <fullName evidence="1">Uncharacterized protein</fullName>
    </submittedName>
</protein>
<sequence>MAPSLNLPPPTKVQDDTLLNPKPPKQATVEHVDELTAESSSAAATSTTKPKFSSGGIIYPPPDIRTIVDTTAGFVARVGSNFEQKIRNTEKGNQKFSFLNQDDPYHAYYQHRIEVSKRGDAEPTSNDTAKQQQQEQQDGDHEESEERDGQPKEPPPFQFSADLPNITAVDLDVLKLTALFTARKGRGFAAALQAKESRSYQFEFLKPNHSLFGYFNRLVEQYQLVIQPPTELLERVKIGAYGSAPVDGTAKAIVTGPGCGGARPILLEEAKKRAEWEKWVREKRKKADEEEEKQKAAFNEIDWQDFVVVATVELTDADEHIDLPPPLSLREVENMTMAQKRMAAIIMETSEGDEEQEQGQEKEGLASEPKGTNGQGAERKGDEKQEEEGGDEEDAEMEMDESDEEEEQVRKDYVPRGLAAKAAAKGVQTTQCPVCGEEVAVDEMGEHVRIELLNPAFREQRRELEARKAQQAALQAGADPSQILRKFAGARTDIFGAAADEEARARREAEEKRLAKEKEKIIWDGHANSRNTAVDYLQKNVGLEEQINQLHRKPRTAPLPNIGPQMPVPTSSRPQEPVVGGASLADPSKTIAAGLPPRPNIPPHMQGAAVIPSKRPAEGEHSDQPPSQRSATLPPQPPLDDSTLSAAKPSTPTLINNHQHLLPKKPDGTLHPEEEWLKSKHPASNLNIKIKIKLPEATHLTEKANGETIEFETVLTSTIGAVRDYVYSVVLESKVGASKLKLKVGGKATTLRQSLAYWNLEDGDEISVSIAK</sequence>
<proteinExistence type="predicted"/>
<dbReference type="Proteomes" id="UP000245626">
    <property type="component" value="Unassembled WGS sequence"/>
</dbReference>
<keyword evidence="2" id="KW-1185">Reference proteome</keyword>
<evidence type="ECO:0000313" key="1">
    <source>
        <dbReference type="EMBL" id="PWN48518.1"/>
    </source>
</evidence>
<evidence type="ECO:0000313" key="2">
    <source>
        <dbReference type="Proteomes" id="UP000245626"/>
    </source>
</evidence>
<name>A0ACD0NRQ8_9BASI</name>
<dbReference type="EMBL" id="KZ820188">
    <property type="protein sequence ID" value="PWN48518.1"/>
    <property type="molecule type" value="Genomic_DNA"/>
</dbReference>
<organism evidence="1 2">
    <name type="scientific">Violaceomyces palustris</name>
    <dbReference type="NCBI Taxonomy" id="1673888"/>
    <lineage>
        <taxon>Eukaryota</taxon>
        <taxon>Fungi</taxon>
        <taxon>Dikarya</taxon>
        <taxon>Basidiomycota</taxon>
        <taxon>Ustilaginomycotina</taxon>
        <taxon>Ustilaginomycetes</taxon>
        <taxon>Violaceomycetales</taxon>
        <taxon>Violaceomycetaceae</taxon>
        <taxon>Violaceomyces</taxon>
    </lineage>
</organism>